<organism evidence="1 2">
    <name type="scientific">Phanerochaete sordida</name>
    <dbReference type="NCBI Taxonomy" id="48140"/>
    <lineage>
        <taxon>Eukaryota</taxon>
        <taxon>Fungi</taxon>
        <taxon>Dikarya</taxon>
        <taxon>Basidiomycota</taxon>
        <taxon>Agaricomycotina</taxon>
        <taxon>Agaricomycetes</taxon>
        <taxon>Polyporales</taxon>
        <taxon>Phanerochaetaceae</taxon>
        <taxon>Phanerochaete</taxon>
    </lineage>
</organism>
<dbReference type="Proteomes" id="UP000703269">
    <property type="component" value="Unassembled WGS sequence"/>
</dbReference>
<gene>
    <name evidence="1" type="ORF">PsYK624_137740</name>
</gene>
<comment type="caution">
    <text evidence="1">The sequence shown here is derived from an EMBL/GenBank/DDBJ whole genome shotgun (WGS) entry which is preliminary data.</text>
</comment>
<evidence type="ECO:0008006" key="3">
    <source>
        <dbReference type="Google" id="ProtNLM"/>
    </source>
</evidence>
<accession>A0A9P3GMA0</accession>
<evidence type="ECO:0000313" key="1">
    <source>
        <dbReference type="EMBL" id="GJE97553.1"/>
    </source>
</evidence>
<dbReference type="AlphaFoldDB" id="A0A9P3GMA0"/>
<name>A0A9P3GMA0_9APHY</name>
<dbReference type="EMBL" id="BPQB01000073">
    <property type="protein sequence ID" value="GJE97553.1"/>
    <property type="molecule type" value="Genomic_DNA"/>
</dbReference>
<protein>
    <recommendedName>
        <fullName evidence="3">F-box domain-containing protein</fullName>
    </recommendedName>
</protein>
<keyword evidence="2" id="KW-1185">Reference proteome</keyword>
<reference evidence="1 2" key="1">
    <citation type="submission" date="2021-08" db="EMBL/GenBank/DDBJ databases">
        <title>Draft Genome Sequence of Phanerochaete sordida strain YK-624.</title>
        <authorList>
            <person name="Mori T."/>
            <person name="Dohra H."/>
            <person name="Suzuki T."/>
            <person name="Kawagishi H."/>
            <person name="Hirai H."/>
        </authorList>
    </citation>
    <scope>NUCLEOTIDE SEQUENCE [LARGE SCALE GENOMIC DNA]</scope>
    <source>
        <strain evidence="1 2">YK-624</strain>
    </source>
</reference>
<proteinExistence type="predicted"/>
<evidence type="ECO:0000313" key="2">
    <source>
        <dbReference type="Proteomes" id="UP000703269"/>
    </source>
</evidence>
<dbReference type="OrthoDB" id="2788229at2759"/>
<sequence>MSPPTLPQELLDMIFALLSDHRHSLAACSLVHRSWTFPAHRVLFQSLTVNMSGKTSDQIVQFISPDRARSAIPATSHVCHLTVKTGSLMFQDEVSVSTIADMADSMPRLKTLAIIWATLSPPADVRRAPRRTLDCLTLCEVGSQVSAENVIKAFVARFNVRSFYVKAASFNNLTSPPAPSLDGYLACVQHFVVHSNSQTRSFFESFAKGPVRSLEIRLQPLEECADLLCSLATAGTVVERLLLDVSDCLPKITLGTLDDSRTFRHLRDCKGVTAATIRVQYLVERWDRHAFNAVALRLITLFLTSAPPTAQFLTVVLAVVPSAVPEPHALLDAFANALARHLDALRRNRPALKMLRWVWDVVGAQTVQQKEASAEFEGLFQTVMAALCHTLCAKGIVKFGDEGSVASR</sequence>